<sequence length="210" mass="23627">MNNNKSFVPIVIVILAVSVLIVGGGITYYMTTQNTPVQRQPVNTPVAKISSVDISREISDKENWFVYRFTATCNGSSFDDPACKNLPSFEMKYPKHFDEALNQISGMPVQTKHNLTLGEGESYKTQFEACNNDWEIFDKEAVRKVIAGEPYCFVKNVYPDGNISYRYIKKVGNNYILFKVGALIYAGGSDYEPKVRTFLDEIVSTIKISS</sequence>
<feature type="transmembrane region" description="Helical" evidence="1">
    <location>
        <begin position="7"/>
        <end position="30"/>
    </location>
</feature>
<comment type="caution">
    <text evidence="2">The sequence shown here is derived from an EMBL/GenBank/DDBJ whole genome shotgun (WGS) entry which is preliminary data.</text>
</comment>
<dbReference type="Proteomes" id="UP000176429">
    <property type="component" value="Unassembled WGS sequence"/>
</dbReference>
<name>A0A1G2P109_9BACT</name>
<gene>
    <name evidence="2" type="ORF">A3H68_02710</name>
</gene>
<keyword evidence="1" id="KW-0472">Membrane</keyword>
<dbReference type="EMBL" id="MHSH01000033">
    <property type="protein sequence ID" value="OHA41271.1"/>
    <property type="molecule type" value="Genomic_DNA"/>
</dbReference>
<protein>
    <submittedName>
        <fullName evidence="2">Uncharacterized protein</fullName>
    </submittedName>
</protein>
<reference evidence="2 3" key="1">
    <citation type="journal article" date="2016" name="Nat. Commun.">
        <title>Thousands of microbial genomes shed light on interconnected biogeochemical processes in an aquifer system.</title>
        <authorList>
            <person name="Anantharaman K."/>
            <person name="Brown C.T."/>
            <person name="Hug L.A."/>
            <person name="Sharon I."/>
            <person name="Castelle C.J."/>
            <person name="Probst A.J."/>
            <person name="Thomas B.C."/>
            <person name="Singh A."/>
            <person name="Wilkins M.J."/>
            <person name="Karaoz U."/>
            <person name="Brodie E.L."/>
            <person name="Williams K.H."/>
            <person name="Hubbard S.S."/>
            <person name="Banfield J.F."/>
        </authorList>
    </citation>
    <scope>NUCLEOTIDE SEQUENCE [LARGE SCALE GENOMIC DNA]</scope>
</reference>
<proteinExistence type="predicted"/>
<organism evidence="2 3">
    <name type="scientific">Candidatus Taylorbacteria bacterium RIFCSPLOWO2_02_FULL_46_40</name>
    <dbReference type="NCBI Taxonomy" id="1802329"/>
    <lineage>
        <taxon>Bacteria</taxon>
        <taxon>Candidatus Tayloriibacteriota</taxon>
    </lineage>
</organism>
<evidence type="ECO:0000313" key="3">
    <source>
        <dbReference type="Proteomes" id="UP000176429"/>
    </source>
</evidence>
<evidence type="ECO:0000256" key="1">
    <source>
        <dbReference type="SAM" id="Phobius"/>
    </source>
</evidence>
<dbReference type="AlphaFoldDB" id="A0A1G2P109"/>
<accession>A0A1G2P109</accession>
<keyword evidence="1" id="KW-1133">Transmembrane helix</keyword>
<evidence type="ECO:0000313" key="2">
    <source>
        <dbReference type="EMBL" id="OHA41271.1"/>
    </source>
</evidence>
<keyword evidence="1" id="KW-0812">Transmembrane</keyword>